<dbReference type="Proteomes" id="UP000765509">
    <property type="component" value="Unassembled WGS sequence"/>
</dbReference>
<evidence type="ECO:0000313" key="1">
    <source>
        <dbReference type="EMBL" id="MBW0498200.1"/>
    </source>
</evidence>
<protein>
    <submittedName>
        <fullName evidence="1">Uncharacterized protein</fullName>
    </submittedName>
</protein>
<reference evidence="1" key="1">
    <citation type="submission" date="2021-03" db="EMBL/GenBank/DDBJ databases">
        <title>Draft genome sequence of rust myrtle Austropuccinia psidii MF-1, a brazilian biotype.</title>
        <authorList>
            <person name="Quecine M.C."/>
            <person name="Pachon D.M.R."/>
            <person name="Bonatelli M.L."/>
            <person name="Correr F.H."/>
            <person name="Franceschini L.M."/>
            <person name="Leite T.F."/>
            <person name="Margarido G.R.A."/>
            <person name="Almeida C.A."/>
            <person name="Ferrarezi J.A."/>
            <person name="Labate C.A."/>
        </authorList>
    </citation>
    <scope>NUCLEOTIDE SEQUENCE</scope>
    <source>
        <strain evidence="1">MF-1</strain>
    </source>
</reference>
<evidence type="ECO:0000313" key="2">
    <source>
        <dbReference type="Proteomes" id="UP000765509"/>
    </source>
</evidence>
<dbReference type="AlphaFoldDB" id="A0A9Q3DBX6"/>
<comment type="caution">
    <text evidence="1">The sequence shown here is derived from an EMBL/GenBank/DDBJ whole genome shotgun (WGS) entry which is preliminary data.</text>
</comment>
<proteinExistence type="predicted"/>
<keyword evidence="2" id="KW-1185">Reference proteome</keyword>
<sequence>MMVNCQCPISLALDCEVPVEGYGNPNCLDETLIINLCDGTTSSAACVFVNLINFNHPHRTKCVIIAQSFIDTETEPTNSSTGCNELQYSRYLASGHTQSLGLASALASSLT</sequence>
<name>A0A9Q3DBX6_9BASI</name>
<dbReference type="EMBL" id="AVOT02014609">
    <property type="protein sequence ID" value="MBW0498200.1"/>
    <property type="molecule type" value="Genomic_DNA"/>
</dbReference>
<accession>A0A9Q3DBX6</accession>
<gene>
    <name evidence="1" type="ORF">O181_037915</name>
</gene>
<organism evidence="1 2">
    <name type="scientific">Austropuccinia psidii MF-1</name>
    <dbReference type="NCBI Taxonomy" id="1389203"/>
    <lineage>
        <taxon>Eukaryota</taxon>
        <taxon>Fungi</taxon>
        <taxon>Dikarya</taxon>
        <taxon>Basidiomycota</taxon>
        <taxon>Pucciniomycotina</taxon>
        <taxon>Pucciniomycetes</taxon>
        <taxon>Pucciniales</taxon>
        <taxon>Sphaerophragmiaceae</taxon>
        <taxon>Austropuccinia</taxon>
    </lineage>
</organism>